<dbReference type="AlphaFoldDB" id="A0A5B8IX82"/>
<dbReference type="InterPro" id="IPR025227">
    <property type="entry name" value="DUF4169"/>
</dbReference>
<dbReference type="Proteomes" id="UP000318483">
    <property type="component" value="Chromosome"/>
</dbReference>
<sequence>MTRKVVSLSKIRKARARNEKRATADANAVKFGRSKAKRDLDHARQRQSEDRLDAHRKDDTE</sequence>
<reference evidence="2 3" key="1">
    <citation type="submission" date="2019-07" db="EMBL/GenBank/DDBJ databases">
        <title>Litoreibacter alkalisoli sp. nov., isolated from saline-alkaline soil.</title>
        <authorList>
            <person name="Wang S."/>
            <person name="Xu L."/>
            <person name="Xing Y.-T."/>
            <person name="Sun J.-Q."/>
        </authorList>
    </citation>
    <scope>NUCLEOTIDE SEQUENCE [LARGE SCALE GENOMIC DNA]</scope>
    <source>
        <strain evidence="2 3">LN3S51</strain>
    </source>
</reference>
<organism evidence="2 3">
    <name type="scientific">Qingshengfaniella alkalisoli</name>
    <dbReference type="NCBI Taxonomy" id="2599296"/>
    <lineage>
        <taxon>Bacteria</taxon>
        <taxon>Pseudomonadati</taxon>
        <taxon>Pseudomonadota</taxon>
        <taxon>Alphaproteobacteria</taxon>
        <taxon>Rhodobacterales</taxon>
        <taxon>Paracoccaceae</taxon>
        <taxon>Qingshengfaniella</taxon>
    </lineage>
</organism>
<dbReference type="EMBL" id="CP042261">
    <property type="protein sequence ID" value="QDY69178.1"/>
    <property type="molecule type" value="Genomic_DNA"/>
</dbReference>
<proteinExistence type="predicted"/>
<dbReference type="KEGG" id="lit:FPZ52_05710"/>
<accession>A0A5B8IX82</accession>
<keyword evidence="3" id="KW-1185">Reference proteome</keyword>
<name>A0A5B8IX82_9RHOB</name>
<dbReference type="Pfam" id="PF13770">
    <property type="entry name" value="DUF4169"/>
    <property type="match status" value="1"/>
</dbReference>
<gene>
    <name evidence="2" type="ORF">FPZ52_05710</name>
</gene>
<dbReference type="OrthoDB" id="7192657at2"/>
<feature type="compositionally biased region" description="Basic and acidic residues" evidence="1">
    <location>
        <begin position="37"/>
        <end position="61"/>
    </location>
</feature>
<protein>
    <submittedName>
        <fullName evidence="2">DUF4169 family protein</fullName>
    </submittedName>
</protein>
<evidence type="ECO:0000313" key="2">
    <source>
        <dbReference type="EMBL" id="QDY69178.1"/>
    </source>
</evidence>
<evidence type="ECO:0000256" key="1">
    <source>
        <dbReference type="SAM" id="MobiDB-lite"/>
    </source>
</evidence>
<dbReference type="RefSeq" id="WP_146364547.1">
    <property type="nucleotide sequence ID" value="NZ_CP042261.1"/>
</dbReference>
<feature type="region of interest" description="Disordered" evidence="1">
    <location>
        <begin position="1"/>
        <end position="61"/>
    </location>
</feature>
<evidence type="ECO:0000313" key="3">
    <source>
        <dbReference type="Proteomes" id="UP000318483"/>
    </source>
</evidence>